<accession>A0A6J5LK00</accession>
<reference evidence="2" key="1">
    <citation type="submission" date="2020-04" db="EMBL/GenBank/DDBJ databases">
        <authorList>
            <person name="Chiriac C."/>
            <person name="Salcher M."/>
            <person name="Ghai R."/>
            <person name="Kavagutti S V."/>
        </authorList>
    </citation>
    <scope>NUCLEOTIDE SEQUENCE</scope>
</reference>
<name>A0A6J5LK00_9CAUD</name>
<dbReference type="Pfam" id="PF00004">
    <property type="entry name" value="AAA"/>
    <property type="match status" value="1"/>
</dbReference>
<feature type="domain" description="ATPase AAA-type core" evidence="1">
    <location>
        <begin position="29"/>
        <end position="145"/>
    </location>
</feature>
<proteinExistence type="predicted"/>
<sequence>MAVTENRTVTTEEARSRILRSFKKQRPLFLWGPPGIGKSEVIADITEELGGYMIDLRLSQMEPTDIRGIPFYNKELGKMDWAPPIELPDEELASQYPLIVLLLDEMNSAAPAVQAAAYQLVLNRRIGKYTLPKNVVMVAAGNRDSDKGVTYRMPSPLANRFVHLEMREDFASWQNWAVKNKIHADIVGYLSFAKSDLFDFDPKSSSRAFATPRTWTFASEFCYDEDTTASELTDLISGCVGEGTAHKFMAHRKHAANLPKPEDILSGKVKELKTKEVSAMYSLTTSMCYELQDFHQKNGKDKIADFHKQADNFLRFMMDNFTTEVTVMGARVALTTYNLPMVPGKMPSFDEFHQKYGKYVLAAAGSSK</sequence>
<dbReference type="InterPro" id="IPR003959">
    <property type="entry name" value="ATPase_AAA_core"/>
</dbReference>
<dbReference type="Gene3D" id="3.40.50.300">
    <property type="entry name" value="P-loop containing nucleotide triphosphate hydrolases"/>
    <property type="match status" value="1"/>
</dbReference>
<dbReference type="GO" id="GO:0016887">
    <property type="term" value="F:ATP hydrolysis activity"/>
    <property type="evidence" value="ECO:0007669"/>
    <property type="project" value="InterPro"/>
</dbReference>
<evidence type="ECO:0000259" key="1">
    <source>
        <dbReference type="Pfam" id="PF00004"/>
    </source>
</evidence>
<evidence type="ECO:0000313" key="2">
    <source>
        <dbReference type="EMBL" id="CAB4133663.1"/>
    </source>
</evidence>
<dbReference type="InterPro" id="IPR027417">
    <property type="entry name" value="P-loop_NTPase"/>
</dbReference>
<protein>
    <submittedName>
        <fullName evidence="2">AAA domain containing protein</fullName>
    </submittedName>
</protein>
<dbReference type="GO" id="GO:0005524">
    <property type="term" value="F:ATP binding"/>
    <property type="evidence" value="ECO:0007669"/>
    <property type="project" value="InterPro"/>
</dbReference>
<dbReference type="EMBL" id="LR796274">
    <property type="protein sequence ID" value="CAB4133663.1"/>
    <property type="molecule type" value="Genomic_DNA"/>
</dbReference>
<gene>
    <name evidence="2" type="ORF">UFOVP257_385</name>
</gene>
<organism evidence="2">
    <name type="scientific">uncultured Caudovirales phage</name>
    <dbReference type="NCBI Taxonomy" id="2100421"/>
    <lineage>
        <taxon>Viruses</taxon>
        <taxon>Duplodnaviria</taxon>
        <taxon>Heunggongvirae</taxon>
        <taxon>Uroviricota</taxon>
        <taxon>Caudoviricetes</taxon>
        <taxon>Peduoviridae</taxon>
        <taxon>Maltschvirus</taxon>
        <taxon>Maltschvirus maltsch</taxon>
    </lineage>
</organism>
<dbReference type="CDD" id="cd00009">
    <property type="entry name" value="AAA"/>
    <property type="match status" value="1"/>
</dbReference>
<dbReference type="SUPFAM" id="SSF52540">
    <property type="entry name" value="P-loop containing nucleoside triphosphate hydrolases"/>
    <property type="match status" value="1"/>
</dbReference>